<dbReference type="PANTHER" id="PTHR11306:SF68">
    <property type="entry name" value="NPC INTRACELLULAR CHOLESTEROL TRANSPORTER 2"/>
    <property type="match status" value="1"/>
</dbReference>
<proteinExistence type="inferred from homology"/>
<comment type="subcellular location">
    <subcellularLocation>
        <location evidence="1">Secreted</location>
    </subcellularLocation>
</comment>
<dbReference type="InterPro" id="IPR033916">
    <property type="entry name" value="ML_Npc2-like"/>
</dbReference>
<evidence type="ECO:0000256" key="4">
    <source>
        <dbReference type="ARBA" id="ARBA00022729"/>
    </source>
</evidence>
<dbReference type="Gene3D" id="2.60.40.770">
    <property type="match status" value="1"/>
</dbReference>
<protein>
    <submittedName>
        <fullName evidence="8">Epididymal secretory E1</fullName>
    </submittedName>
</protein>
<dbReference type="GO" id="GO:0032367">
    <property type="term" value="P:intracellular cholesterol transport"/>
    <property type="evidence" value="ECO:0007669"/>
    <property type="project" value="InterPro"/>
</dbReference>
<dbReference type="AlphaFoldDB" id="A0A3M7SHM8"/>
<evidence type="ECO:0000256" key="2">
    <source>
        <dbReference type="ARBA" id="ARBA00006370"/>
    </source>
</evidence>
<gene>
    <name evidence="8" type="ORF">BpHYR1_034857</name>
</gene>
<evidence type="ECO:0000259" key="7">
    <source>
        <dbReference type="SMART" id="SM00737"/>
    </source>
</evidence>
<dbReference type="InterPro" id="IPR014756">
    <property type="entry name" value="Ig_E-set"/>
</dbReference>
<evidence type="ECO:0000313" key="8">
    <source>
        <dbReference type="EMBL" id="RNA35195.1"/>
    </source>
</evidence>
<evidence type="ECO:0000313" key="9">
    <source>
        <dbReference type="Proteomes" id="UP000276133"/>
    </source>
</evidence>
<comment type="similarity">
    <text evidence="2">Belongs to the NPC2 family.</text>
</comment>
<dbReference type="GO" id="GO:0032934">
    <property type="term" value="F:sterol binding"/>
    <property type="evidence" value="ECO:0007669"/>
    <property type="project" value="InterPro"/>
</dbReference>
<dbReference type="SUPFAM" id="SSF81296">
    <property type="entry name" value="E set domains"/>
    <property type="match status" value="1"/>
</dbReference>
<feature type="chain" id="PRO_5018030723" evidence="6">
    <location>
        <begin position="20"/>
        <end position="169"/>
    </location>
</feature>
<dbReference type="EMBL" id="REGN01001364">
    <property type="protein sequence ID" value="RNA35195.1"/>
    <property type="molecule type" value="Genomic_DNA"/>
</dbReference>
<dbReference type="SMART" id="SM00737">
    <property type="entry name" value="ML"/>
    <property type="match status" value="1"/>
</dbReference>
<dbReference type="InterPro" id="IPR039670">
    <property type="entry name" value="NPC2-like"/>
</dbReference>
<accession>A0A3M7SHM8</accession>
<dbReference type="OrthoDB" id="4937502at2759"/>
<dbReference type="PANTHER" id="PTHR11306">
    <property type="entry name" value="NIEMANN PICK TYPE C2 PROTEIN NPC2-RELATED"/>
    <property type="match status" value="1"/>
</dbReference>
<organism evidence="8 9">
    <name type="scientific">Brachionus plicatilis</name>
    <name type="common">Marine rotifer</name>
    <name type="synonym">Brachionus muelleri</name>
    <dbReference type="NCBI Taxonomy" id="10195"/>
    <lineage>
        <taxon>Eukaryota</taxon>
        <taxon>Metazoa</taxon>
        <taxon>Spiralia</taxon>
        <taxon>Gnathifera</taxon>
        <taxon>Rotifera</taxon>
        <taxon>Eurotatoria</taxon>
        <taxon>Monogononta</taxon>
        <taxon>Pseudotrocha</taxon>
        <taxon>Ploima</taxon>
        <taxon>Brachionidae</taxon>
        <taxon>Brachionus</taxon>
    </lineage>
</organism>
<evidence type="ECO:0000256" key="1">
    <source>
        <dbReference type="ARBA" id="ARBA00004613"/>
    </source>
</evidence>
<name>A0A3M7SHM8_BRAPC</name>
<keyword evidence="5" id="KW-1015">Disulfide bond</keyword>
<evidence type="ECO:0000256" key="5">
    <source>
        <dbReference type="ARBA" id="ARBA00023157"/>
    </source>
</evidence>
<feature type="domain" description="MD-2-related lipid-recognition" evidence="7">
    <location>
        <begin position="44"/>
        <end position="165"/>
    </location>
</feature>
<dbReference type="FunFam" id="2.60.40.770:FF:000001">
    <property type="entry name" value="NPC intracellular cholesterol transporter 2"/>
    <property type="match status" value="1"/>
</dbReference>
<dbReference type="CDD" id="cd00916">
    <property type="entry name" value="Npc2_like"/>
    <property type="match status" value="1"/>
</dbReference>
<sequence length="169" mass="18943">MIKIVPYLLILIVFSSIDCRRPNIDFSKKEEINFDKFKIINDIYKDCGSETGSINKVTITDCTQSPCVFTKGKNYTLVLEFTSKVDTTKVVNHVYGIVAKIPVPFPLPNGDGCTLGINCPVKSGDSVKESVTLPVLQEYPKISLFVKWQVMDQNNKQMICLLFPVSIKS</sequence>
<comment type="caution">
    <text evidence="8">The sequence shown here is derived from an EMBL/GenBank/DDBJ whole genome shotgun (WGS) entry which is preliminary data.</text>
</comment>
<keyword evidence="4 6" id="KW-0732">Signal</keyword>
<dbReference type="GO" id="GO:0005576">
    <property type="term" value="C:extracellular region"/>
    <property type="evidence" value="ECO:0007669"/>
    <property type="project" value="UniProtKB-SubCell"/>
</dbReference>
<dbReference type="Pfam" id="PF02221">
    <property type="entry name" value="E1_DerP2_DerF2"/>
    <property type="match status" value="1"/>
</dbReference>
<dbReference type="STRING" id="10195.A0A3M7SHM8"/>
<dbReference type="InterPro" id="IPR003172">
    <property type="entry name" value="ML_dom"/>
</dbReference>
<dbReference type="Proteomes" id="UP000276133">
    <property type="component" value="Unassembled WGS sequence"/>
</dbReference>
<evidence type="ECO:0000256" key="6">
    <source>
        <dbReference type="SAM" id="SignalP"/>
    </source>
</evidence>
<reference evidence="8 9" key="1">
    <citation type="journal article" date="2018" name="Sci. Rep.">
        <title>Genomic signatures of local adaptation to the degree of environmental predictability in rotifers.</title>
        <authorList>
            <person name="Franch-Gras L."/>
            <person name="Hahn C."/>
            <person name="Garcia-Roger E.M."/>
            <person name="Carmona M.J."/>
            <person name="Serra M."/>
            <person name="Gomez A."/>
        </authorList>
    </citation>
    <scope>NUCLEOTIDE SEQUENCE [LARGE SCALE GENOMIC DNA]</scope>
    <source>
        <strain evidence="8">HYR1</strain>
    </source>
</reference>
<feature type="signal peptide" evidence="6">
    <location>
        <begin position="1"/>
        <end position="19"/>
    </location>
</feature>
<evidence type="ECO:0000256" key="3">
    <source>
        <dbReference type="ARBA" id="ARBA00022525"/>
    </source>
</evidence>
<keyword evidence="3" id="KW-0964">Secreted</keyword>
<keyword evidence="9" id="KW-1185">Reference proteome</keyword>